<reference evidence="2" key="1">
    <citation type="journal article" date="2019" name="Int. J. Syst. Evol. Microbiol.">
        <title>The Global Catalogue of Microorganisms (GCM) 10K type strain sequencing project: providing services to taxonomists for standard genome sequencing and annotation.</title>
        <authorList>
            <consortium name="The Broad Institute Genomics Platform"/>
            <consortium name="The Broad Institute Genome Sequencing Center for Infectious Disease"/>
            <person name="Wu L."/>
            <person name="Ma J."/>
        </authorList>
    </citation>
    <scope>NUCLEOTIDE SEQUENCE [LARGE SCALE GENOMIC DNA]</scope>
    <source>
        <strain evidence="2">XZYJ18</strain>
    </source>
</reference>
<keyword evidence="2" id="KW-1185">Reference proteome</keyword>
<dbReference type="RefSeq" id="WP_378578374.1">
    <property type="nucleotide sequence ID" value="NZ_JBHSFQ010000029.1"/>
</dbReference>
<accession>A0ABV9E2T6</accession>
<dbReference type="Proteomes" id="UP001595923">
    <property type="component" value="Unassembled WGS sequence"/>
</dbReference>
<dbReference type="SUPFAM" id="SSF53254">
    <property type="entry name" value="Phosphoglycerate mutase-like"/>
    <property type="match status" value="1"/>
</dbReference>
<organism evidence="1 2">
    <name type="scientific">Nocardiopsis mangrovi</name>
    <dbReference type="NCBI Taxonomy" id="1179818"/>
    <lineage>
        <taxon>Bacteria</taxon>
        <taxon>Bacillati</taxon>
        <taxon>Actinomycetota</taxon>
        <taxon>Actinomycetes</taxon>
        <taxon>Streptosporangiales</taxon>
        <taxon>Nocardiopsidaceae</taxon>
        <taxon>Nocardiopsis</taxon>
    </lineage>
</organism>
<name>A0ABV9E2T6_9ACTN</name>
<dbReference type="SMART" id="SM00855">
    <property type="entry name" value="PGAM"/>
    <property type="match status" value="1"/>
</dbReference>
<dbReference type="Gene3D" id="3.40.50.1240">
    <property type="entry name" value="Phosphoglycerate mutase-like"/>
    <property type="match status" value="1"/>
</dbReference>
<evidence type="ECO:0000313" key="1">
    <source>
        <dbReference type="EMBL" id="MFC4564864.1"/>
    </source>
</evidence>
<dbReference type="Pfam" id="PF00300">
    <property type="entry name" value="His_Phos_1"/>
    <property type="match status" value="1"/>
</dbReference>
<dbReference type="PANTHER" id="PTHR48100:SF1">
    <property type="entry name" value="HISTIDINE PHOSPHATASE FAMILY PROTEIN-RELATED"/>
    <property type="match status" value="1"/>
</dbReference>
<dbReference type="InterPro" id="IPR029033">
    <property type="entry name" value="His_PPase_superfam"/>
</dbReference>
<comment type="caution">
    <text evidence="1">The sequence shown here is derived from an EMBL/GenBank/DDBJ whole genome shotgun (WGS) entry which is preliminary data.</text>
</comment>
<dbReference type="EMBL" id="JBHSFQ010000029">
    <property type="protein sequence ID" value="MFC4564864.1"/>
    <property type="molecule type" value="Genomic_DNA"/>
</dbReference>
<evidence type="ECO:0000313" key="2">
    <source>
        <dbReference type="Proteomes" id="UP001595923"/>
    </source>
</evidence>
<dbReference type="PIRSF" id="PIRSF000709">
    <property type="entry name" value="6PFK_2-Ptase"/>
    <property type="match status" value="1"/>
</dbReference>
<sequence>MSTTVVLARHGRTPWHADNRYAGSSDVPIDEVGRLQAAGLAAWARGFLPDALFCSPLLRARQTAAPVAEATGLTARVDDRIREVAFGVAEGRTLDELDSGVVARFRDDPVAHAFPDGEDPREAAARAAAWVREAALAHEGGRVLAIAHNTLLRLLVCHVMGAPLRDYRRVLPKLDSTCLVRLRVDRSAIALEAYNVPPAAAVEAGARERETRT</sequence>
<dbReference type="InterPro" id="IPR013078">
    <property type="entry name" value="His_Pase_superF_clade-1"/>
</dbReference>
<dbReference type="CDD" id="cd07067">
    <property type="entry name" value="HP_PGM_like"/>
    <property type="match status" value="1"/>
</dbReference>
<dbReference type="PANTHER" id="PTHR48100">
    <property type="entry name" value="BROAD-SPECIFICITY PHOSPHATASE YOR283W-RELATED"/>
    <property type="match status" value="1"/>
</dbReference>
<proteinExistence type="predicted"/>
<gene>
    <name evidence="1" type="ORF">ACFO4E_23650</name>
</gene>
<protein>
    <submittedName>
        <fullName evidence="1">Histidine phosphatase family protein</fullName>
    </submittedName>
</protein>
<dbReference type="InterPro" id="IPR050275">
    <property type="entry name" value="PGM_Phosphatase"/>
</dbReference>